<keyword evidence="7" id="KW-0812">Transmembrane</keyword>
<evidence type="ECO:0000259" key="8">
    <source>
        <dbReference type="Pfam" id="PF00933"/>
    </source>
</evidence>
<dbReference type="InterPro" id="IPR036962">
    <property type="entry name" value="Glyco_hydro_3_N_sf"/>
</dbReference>
<dbReference type="Gene3D" id="3.20.20.300">
    <property type="entry name" value="Glycoside hydrolase, family 3, N-terminal domain"/>
    <property type="match status" value="1"/>
</dbReference>
<evidence type="ECO:0000256" key="1">
    <source>
        <dbReference type="ARBA" id="ARBA00000448"/>
    </source>
</evidence>
<dbReference type="Proteomes" id="UP000198964">
    <property type="component" value="Unassembled WGS sequence"/>
</dbReference>
<keyword evidence="4" id="KW-0732">Signal</keyword>
<dbReference type="Gene3D" id="3.40.50.1700">
    <property type="entry name" value="Glycoside hydrolase family 3 C-terminal domain"/>
    <property type="match status" value="1"/>
</dbReference>
<dbReference type="AlphaFoldDB" id="A0A1I2KJ75"/>
<dbReference type="Pfam" id="PF01915">
    <property type="entry name" value="Glyco_hydro_3_C"/>
    <property type="match status" value="1"/>
</dbReference>
<dbReference type="InterPro" id="IPR017853">
    <property type="entry name" value="GH"/>
</dbReference>
<dbReference type="PRINTS" id="PR00133">
    <property type="entry name" value="GLHYDRLASE3"/>
</dbReference>
<dbReference type="InterPro" id="IPR036881">
    <property type="entry name" value="Glyco_hydro_3_C_sf"/>
</dbReference>
<dbReference type="InterPro" id="IPR002772">
    <property type="entry name" value="Glyco_hydro_3_C"/>
</dbReference>
<keyword evidence="7" id="KW-1133">Transmembrane helix</keyword>
<dbReference type="STRING" id="655355.SAMN05216283_11243"/>
<accession>A0A1I2KJ75</accession>
<dbReference type="InterPro" id="IPR051915">
    <property type="entry name" value="Cellulose_Degrad_GH3"/>
</dbReference>
<evidence type="ECO:0000256" key="6">
    <source>
        <dbReference type="ARBA" id="ARBA00023295"/>
    </source>
</evidence>
<feature type="domain" description="Glycoside hydrolase family 3 C-terminal" evidence="9">
    <location>
        <begin position="506"/>
        <end position="650"/>
    </location>
</feature>
<evidence type="ECO:0000256" key="3">
    <source>
        <dbReference type="ARBA" id="ARBA00012744"/>
    </source>
</evidence>
<dbReference type="Pfam" id="PF00933">
    <property type="entry name" value="Glyco_hydro_3"/>
    <property type="match status" value="1"/>
</dbReference>
<organism evidence="10 11">
    <name type="scientific">Sunxiuqinia elliptica</name>
    <dbReference type="NCBI Taxonomy" id="655355"/>
    <lineage>
        <taxon>Bacteria</taxon>
        <taxon>Pseudomonadati</taxon>
        <taxon>Bacteroidota</taxon>
        <taxon>Bacteroidia</taxon>
        <taxon>Marinilabiliales</taxon>
        <taxon>Prolixibacteraceae</taxon>
        <taxon>Sunxiuqinia</taxon>
    </lineage>
</organism>
<dbReference type="GO" id="GO:0009251">
    <property type="term" value="P:glucan catabolic process"/>
    <property type="evidence" value="ECO:0007669"/>
    <property type="project" value="TreeGrafter"/>
</dbReference>
<comment type="similarity">
    <text evidence="2">Belongs to the glycosyl hydrolase 3 family.</text>
</comment>
<keyword evidence="5" id="KW-0378">Hydrolase</keyword>
<keyword evidence="6" id="KW-0326">Glycosidase</keyword>
<evidence type="ECO:0000313" key="11">
    <source>
        <dbReference type="Proteomes" id="UP000198964"/>
    </source>
</evidence>
<dbReference type="SUPFAM" id="SSF51445">
    <property type="entry name" value="(Trans)glycosidases"/>
    <property type="match status" value="1"/>
</dbReference>
<feature type="transmembrane region" description="Helical" evidence="7">
    <location>
        <begin position="7"/>
        <end position="30"/>
    </location>
</feature>
<dbReference type="EMBL" id="FONW01000012">
    <property type="protein sequence ID" value="SFF66349.1"/>
    <property type="molecule type" value="Genomic_DNA"/>
</dbReference>
<dbReference type="GO" id="GO:0008422">
    <property type="term" value="F:beta-glucosidase activity"/>
    <property type="evidence" value="ECO:0007669"/>
    <property type="project" value="UniProtKB-EC"/>
</dbReference>
<evidence type="ECO:0000256" key="4">
    <source>
        <dbReference type="ARBA" id="ARBA00022729"/>
    </source>
</evidence>
<proteinExistence type="inferred from homology"/>
<evidence type="ECO:0000256" key="2">
    <source>
        <dbReference type="ARBA" id="ARBA00005336"/>
    </source>
</evidence>
<dbReference type="PANTHER" id="PTHR30620:SF16">
    <property type="entry name" value="LYSOSOMAL BETA GLUCOSIDASE"/>
    <property type="match status" value="1"/>
</dbReference>
<keyword evidence="11" id="KW-1185">Reference proteome</keyword>
<evidence type="ECO:0000259" key="9">
    <source>
        <dbReference type="Pfam" id="PF01915"/>
    </source>
</evidence>
<dbReference type="EC" id="3.2.1.21" evidence="3"/>
<evidence type="ECO:0000313" key="10">
    <source>
        <dbReference type="EMBL" id="SFF66349.1"/>
    </source>
</evidence>
<evidence type="ECO:0000256" key="7">
    <source>
        <dbReference type="SAM" id="Phobius"/>
    </source>
</evidence>
<dbReference type="PANTHER" id="PTHR30620">
    <property type="entry name" value="PERIPLASMIC BETA-GLUCOSIDASE-RELATED"/>
    <property type="match status" value="1"/>
</dbReference>
<name>A0A1I2KJ75_9BACT</name>
<keyword evidence="7" id="KW-0472">Membrane</keyword>
<dbReference type="SUPFAM" id="SSF52279">
    <property type="entry name" value="Beta-D-glucan exohydrolase, C-terminal domain"/>
    <property type="match status" value="1"/>
</dbReference>
<gene>
    <name evidence="10" type="ORF">SAMN05216283_11243</name>
</gene>
<reference evidence="10 11" key="1">
    <citation type="submission" date="2016-10" db="EMBL/GenBank/DDBJ databases">
        <authorList>
            <person name="de Groot N.N."/>
        </authorList>
    </citation>
    <scope>NUCLEOTIDE SEQUENCE [LARGE SCALE GENOMIC DNA]</scope>
    <source>
        <strain evidence="10 11">CGMCC 1.9156</strain>
    </source>
</reference>
<comment type="catalytic activity">
    <reaction evidence="1">
        <text>Hydrolysis of terminal, non-reducing beta-D-glucosyl residues with release of beta-D-glucose.</text>
        <dbReference type="EC" id="3.2.1.21"/>
    </reaction>
</comment>
<evidence type="ECO:0000256" key="5">
    <source>
        <dbReference type="ARBA" id="ARBA00022801"/>
    </source>
</evidence>
<protein>
    <recommendedName>
        <fullName evidence="3">beta-glucosidase</fullName>
        <ecNumber evidence="3">3.2.1.21</ecNumber>
    </recommendedName>
</protein>
<sequence>MKKLFKTLVYFLLIVLGIILVSVIIFNVYYSVLNNKAQKELLEAQVLHVDGLQFRDLNKNGELDPYEDHRQPIEVRINNLMQQMNLEEKVGLMWHPPIGIEDDGELQAKPGLMSPSSTYDLVINQKLNHFNLFTVPPTHELASWHNKLQHLAEETRLGIPITISTDPRHGISNFIGPDLLGGNWSKWPEPIGLAATRDSALVVEFGQIASQEYRAVGIRTALHPMADLATEPRWARINGTFGEDAQLAATMTAAYIHGFQGDSLGTTSVACMTKHWPGGGPQENGEDAHFSYGKNQIYPGDNFAYHLIPFEAALKANTAMMMPYYGVAVDQTGENVGMSFNKEIITNLLRKQYGYDGIVCTDWGIIEGFSFLGYEIVEAKNWGVEKLSIEQRIAKVIDAGVDQFGGNNHTRQLVRLVQKGEISETRIDESVRRLLRAKFKLGLFDDPYVDVEQAVQTVNQPAFEAKGKLAQRKAIVLLKNKALTNDRKVLPLSKGIKIYTENINREIASNYATVVDSLADADVAILRLSTPFEPRSGDFIESLFHQGRLDFQASELSHILNIMLHKPTIVCMYMDRPAVIPEIAYQSQGLLVDFGAYDDAVLDVIFGDFKPHGKLPFELPSSMKAVEAQKEDLPYDSKNPLFPFGHGLSYD</sequence>
<dbReference type="RefSeq" id="WP_093921186.1">
    <property type="nucleotide sequence ID" value="NZ_FONW01000012.1"/>
</dbReference>
<feature type="domain" description="Glycoside hydrolase family 3 N-terminal" evidence="8">
    <location>
        <begin position="136"/>
        <end position="436"/>
    </location>
</feature>
<dbReference type="InterPro" id="IPR001764">
    <property type="entry name" value="Glyco_hydro_3_N"/>
</dbReference>